<protein>
    <submittedName>
        <fullName evidence="2">Uncharacterized protein</fullName>
    </submittedName>
</protein>
<evidence type="ECO:0000256" key="1">
    <source>
        <dbReference type="SAM" id="MobiDB-lite"/>
    </source>
</evidence>
<comment type="caution">
    <text evidence="2">The sequence shown here is derived from an EMBL/GenBank/DDBJ whole genome shotgun (WGS) entry which is preliminary data.</text>
</comment>
<dbReference type="Proteomes" id="UP000683000">
    <property type="component" value="Unassembled WGS sequence"/>
</dbReference>
<dbReference type="EMBL" id="JAGFBS010000008">
    <property type="protein sequence ID" value="KAG6377816.1"/>
    <property type="molecule type" value="Genomic_DNA"/>
</dbReference>
<accession>A0A8I2YT18</accession>
<sequence length="275" mass="31042">MSSPTPEDDIIQQSFSISLTVYSNIKKKLVKGKTSLKEEKSTKTKELLFAPDDSNYIKFLQAILLKHGLENYEVTEKKHFPLKYIPPKTKGQQMTDSIDVDNSTDYKEMVKKVLNDKPLIVKVFVDMRQVEKLPHSSRSKGSGSSAEDSVASSDSINGTSTTKQIDLKNRLGRWRARLEKAHKNENDVGLTFVGPNGPIPLSPAMIRDWCLTLEDGHAMLTVPPNIESFRCFEQRTGPSLYTKSYAPVGCCPCCWQRHRYQRFDFGHFATDACST</sequence>
<evidence type="ECO:0000313" key="3">
    <source>
        <dbReference type="Proteomes" id="UP000683000"/>
    </source>
</evidence>
<evidence type="ECO:0000313" key="2">
    <source>
        <dbReference type="EMBL" id="KAG6377816.1"/>
    </source>
</evidence>
<keyword evidence="3" id="KW-1185">Reference proteome</keyword>
<proteinExistence type="predicted"/>
<name>A0A8I2YT18_9AGAM</name>
<reference evidence="2" key="1">
    <citation type="submission" date="2021-03" db="EMBL/GenBank/DDBJ databases">
        <title>Evolutionary innovations through gain and loss of genes in the ectomycorrhizal Boletales.</title>
        <authorList>
            <person name="Wu G."/>
            <person name="Miyauchi S."/>
            <person name="Morin E."/>
            <person name="Yang Z.-L."/>
            <person name="Xu J."/>
            <person name="Martin F.M."/>
        </authorList>
    </citation>
    <scope>NUCLEOTIDE SEQUENCE</scope>
    <source>
        <strain evidence="2">BR01</strain>
    </source>
</reference>
<dbReference type="OrthoDB" id="2681472at2759"/>
<feature type="region of interest" description="Disordered" evidence="1">
    <location>
        <begin position="132"/>
        <end position="162"/>
    </location>
</feature>
<gene>
    <name evidence="2" type="ORF">JVT61DRAFT_14591</name>
</gene>
<feature type="compositionally biased region" description="Low complexity" evidence="1">
    <location>
        <begin position="139"/>
        <end position="155"/>
    </location>
</feature>
<organism evidence="2 3">
    <name type="scientific">Boletus reticuloceps</name>
    <dbReference type="NCBI Taxonomy" id="495285"/>
    <lineage>
        <taxon>Eukaryota</taxon>
        <taxon>Fungi</taxon>
        <taxon>Dikarya</taxon>
        <taxon>Basidiomycota</taxon>
        <taxon>Agaricomycotina</taxon>
        <taxon>Agaricomycetes</taxon>
        <taxon>Agaricomycetidae</taxon>
        <taxon>Boletales</taxon>
        <taxon>Boletineae</taxon>
        <taxon>Boletaceae</taxon>
        <taxon>Boletoideae</taxon>
        <taxon>Boletus</taxon>
    </lineage>
</organism>
<dbReference type="AlphaFoldDB" id="A0A8I2YT18"/>